<dbReference type="EMBL" id="CM026424">
    <property type="protein sequence ID" value="KAG0578229.1"/>
    <property type="molecule type" value="Genomic_DNA"/>
</dbReference>
<evidence type="ECO:0000313" key="3">
    <source>
        <dbReference type="Proteomes" id="UP000822688"/>
    </source>
</evidence>
<protein>
    <recommendedName>
        <fullName evidence="1">Heterokaryon incompatibility domain-containing protein</fullName>
    </recommendedName>
</protein>
<dbReference type="AlphaFoldDB" id="A0A8T0I548"/>
<dbReference type="EMBL" id="CM026424">
    <property type="protein sequence ID" value="KAG0578226.1"/>
    <property type="molecule type" value="Genomic_DNA"/>
</dbReference>
<dbReference type="InterPro" id="IPR052895">
    <property type="entry name" value="HetReg/Transcr_Mod"/>
</dbReference>
<dbReference type="Pfam" id="PF06985">
    <property type="entry name" value="HET"/>
    <property type="match status" value="1"/>
</dbReference>
<evidence type="ECO:0000259" key="1">
    <source>
        <dbReference type="Pfam" id="PF06985"/>
    </source>
</evidence>
<organism evidence="2 3">
    <name type="scientific">Ceratodon purpureus</name>
    <name type="common">Fire moss</name>
    <name type="synonym">Dicranum purpureum</name>
    <dbReference type="NCBI Taxonomy" id="3225"/>
    <lineage>
        <taxon>Eukaryota</taxon>
        <taxon>Viridiplantae</taxon>
        <taxon>Streptophyta</taxon>
        <taxon>Embryophyta</taxon>
        <taxon>Bryophyta</taxon>
        <taxon>Bryophytina</taxon>
        <taxon>Bryopsida</taxon>
        <taxon>Dicranidae</taxon>
        <taxon>Pseudoditrichales</taxon>
        <taxon>Ditrichaceae</taxon>
        <taxon>Ceratodon</taxon>
    </lineage>
</organism>
<comment type="caution">
    <text evidence="2">The sequence shown here is derived from an EMBL/GenBank/DDBJ whole genome shotgun (WGS) entry which is preliminary data.</text>
</comment>
<evidence type="ECO:0000313" key="2">
    <source>
        <dbReference type="EMBL" id="KAG0578226.1"/>
    </source>
</evidence>
<dbReference type="Proteomes" id="UP000822688">
    <property type="component" value="Chromosome 4"/>
</dbReference>
<accession>A0A8T0I548</accession>
<dbReference type="EMBL" id="CM026424">
    <property type="protein sequence ID" value="KAG0578227.1"/>
    <property type="molecule type" value="Genomic_DNA"/>
</dbReference>
<gene>
    <name evidence="2" type="ORF">KC19_4G007200</name>
</gene>
<name>A0A8T0I548_CERPU</name>
<feature type="domain" description="Heterokaryon incompatibility" evidence="1">
    <location>
        <begin position="27"/>
        <end position="176"/>
    </location>
</feature>
<dbReference type="PANTHER" id="PTHR24148:SF64">
    <property type="entry name" value="HETEROKARYON INCOMPATIBILITY DOMAIN-CONTAINING PROTEIN"/>
    <property type="match status" value="1"/>
</dbReference>
<dbReference type="EMBL" id="CM026424">
    <property type="protein sequence ID" value="KAG0578228.1"/>
    <property type="molecule type" value="Genomic_DNA"/>
</dbReference>
<sequence>MDNPTLLYNKSAKTLVNGADISNGVDYTAISHTWSMWDSTSKGILGIHQHDGQCEGTANFHDMLDFVNTEWLWVDTLCISESSKATEIPKMRKYYRNAQVVLVVLDTSKGEYDLGLLKVDDFGNRLESRERLLLLNNSPERISTECKLSEEGVALYNTLCQMFKASWFTRGWTLQELLLAKDVVLWNGSSSIGVTDVNKCLDWMGIVLPDVVKNGLQLDSDYSRLRRIFHWDSRNISYDSVDGLMSGRNCTKDEDYVYSFLGLLDIEIKVEYGIRVEACKKRLFRKLVEERRAASVFSHSGVGVFPIHSEYGTSFALDNPRSDRAVYSVARKGVQFSGCNVYIYEVIGIFATESFRGVYPERSLWKMTRILGMDVSAYKDLVKAMYSSTGPEDGDEFLDIKSKWFLEIAKLSAGLDEETLRVPQNFDCLLLHSLLAERPQTPLVSYGMVHNNESVCAYVFACLEDLPKGDGRLLLLAPGIVGEVRETGILCSGLNLQKNKQRKIGATLNLGRHNLSTIEPLAHLPKVSVISRKYRNPKT</sequence>
<dbReference type="InterPro" id="IPR010730">
    <property type="entry name" value="HET"/>
</dbReference>
<reference evidence="2" key="1">
    <citation type="submission" date="2020-06" db="EMBL/GenBank/DDBJ databases">
        <title>WGS assembly of Ceratodon purpureus strain R40.</title>
        <authorList>
            <person name="Carey S.B."/>
            <person name="Jenkins J."/>
            <person name="Shu S."/>
            <person name="Lovell J.T."/>
            <person name="Sreedasyam A."/>
            <person name="Maumus F."/>
            <person name="Tiley G.P."/>
            <person name="Fernandez-Pozo N."/>
            <person name="Barry K."/>
            <person name="Chen C."/>
            <person name="Wang M."/>
            <person name="Lipzen A."/>
            <person name="Daum C."/>
            <person name="Saski C.A."/>
            <person name="Payton A.C."/>
            <person name="Mcbreen J.C."/>
            <person name="Conrad R.E."/>
            <person name="Kollar L.M."/>
            <person name="Olsson S."/>
            <person name="Huttunen S."/>
            <person name="Landis J.B."/>
            <person name="Wickett N.J."/>
            <person name="Johnson M.G."/>
            <person name="Rensing S.A."/>
            <person name="Grimwood J."/>
            <person name="Schmutz J."/>
            <person name="Mcdaniel S.F."/>
        </authorList>
    </citation>
    <scope>NUCLEOTIDE SEQUENCE</scope>
    <source>
        <strain evidence="2">R40</strain>
    </source>
</reference>
<proteinExistence type="predicted"/>
<keyword evidence="3" id="KW-1185">Reference proteome</keyword>
<dbReference type="PANTHER" id="PTHR24148">
    <property type="entry name" value="ANKYRIN REPEAT DOMAIN-CONTAINING PROTEIN 39 HOMOLOG-RELATED"/>
    <property type="match status" value="1"/>
</dbReference>